<protein>
    <submittedName>
        <fullName evidence="7">Thioredoxin superfamily protein</fullName>
    </submittedName>
</protein>
<evidence type="ECO:0000256" key="4">
    <source>
        <dbReference type="ARBA" id="ARBA00023284"/>
    </source>
</evidence>
<dbReference type="InterPro" id="IPR002109">
    <property type="entry name" value="Glutaredoxin"/>
</dbReference>
<keyword evidence="5" id="KW-0812">Transmembrane</keyword>
<name>A0A7J0HFE1_9ERIC</name>
<dbReference type="PROSITE" id="PS51354">
    <property type="entry name" value="GLUTAREDOXIN_2"/>
    <property type="match status" value="1"/>
</dbReference>
<evidence type="ECO:0000259" key="6">
    <source>
        <dbReference type="Pfam" id="PF00462"/>
    </source>
</evidence>
<evidence type="ECO:0000256" key="2">
    <source>
        <dbReference type="ARBA" id="ARBA00007568"/>
    </source>
</evidence>
<evidence type="ECO:0000313" key="8">
    <source>
        <dbReference type="Proteomes" id="UP000585474"/>
    </source>
</evidence>
<dbReference type="GO" id="GO:0005737">
    <property type="term" value="C:cytoplasm"/>
    <property type="evidence" value="ECO:0007669"/>
    <property type="project" value="UniProtKB-SubCell"/>
</dbReference>
<proteinExistence type="inferred from homology"/>
<evidence type="ECO:0000256" key="3">
    <source>
        <dbReference type="ARBA" id="ARBA00022490"/>
    </source>
</evidence>
<organism evidence="7 8">
    <name type="scientific">Actinidia rufa</name>
    <dbReference type="NCBI Taxonomy" id="165716"/>
    <lineage>
        <taxon>Eukaryota</taxon>
        <taxon>Viridiplantae</taxon>
        <taxon>Streptophyta</taxon>
        <taxon>Embryophyta</taxon>
        <taxon>Tracheophyta</taxon>
        <taxon>Spermatophyta</taxon>
        <taxon>Magnoliopsida</taxon>
        <taxon>eudicotyledons</taxon>
        <taxon>Gunneridae</taxon>
        <taxon>Pentapetalae</taxon>
        <taxon>asterids</taxon>
        <taxon>Ericales</taxon>
        <taxon>Actinidiaceae</taxon>
        <taxon>Actinidia</taxon>
    </lineage>
</organism>
<evidence type="ECO:0000313" key="7">
    <source>
        <dbReference type="EMBL" id="GFZ21837.1"/>
    </source>
</evidence>
<sequence>MVTMQYKAVPSSRPCFRMQRFVIVQLFNAMVQITINLMMKARALLHVPHIKTLLVDFGANPAVHNLDEIPRGREIEQALMSRGLNPAVPAVFISGELVGGANEVMSLHLRRSLIPMLKSAGALWV</sequence>
<keyword evidence="5" id="KW-0472">Membrane</keyword>
<evidence type="ECO:0000256" key="1">
    <source>
        <dbReference type="ARBA" id="ARBA00004496"/>
    </source>
</evidence>
<dbReference type="PANTHER" id="PTHR10168">
    <property type="entry name" value="GLUTAREDOXIN"/>
    <property type="match status" value="1"/>
</dbReference>
<feature type="transmembrane region" description="Helical" evidence="5">
    <location>
        <begin position="21"/>
        <end position="39"/>
    </location>
</feature>
<dbReference type="AlphaFoldDB" id="A0A7J0HFE1"/>
<reference evidence="7 8" key="1">
    <citation type="submission" date="2019-07" db="EMBL/GenBank/DDBJ databases">
        <title>De Novo Assembly of kiwifruit Actinidia rufa.</title>
        <authorList>
            <person name="Sugita-Konishi S."/>
            <person name="Sato K."/>
            <person name="Mori E."/>
            <person name="Abe Y."/>
            <person name="Kisaki G."/>
            <person name="Hamano K."/>
            <person name="Suezawa K."/>
            <person name="Otani M."/>
            <person name="Fukuda T."/>
            <person name="Manabe T."/>
            <person name="Gomi K."/>
            <person name="Tabuchi M."/>
            <person name="Akimitsu K."/>
            <person name="Kataoka I."/>
        </authorList>
    </citation>
    <scope>NUCLEOTIDE SEQUENCE [LARGE SCALE GENOMIC DNA]</scope>
    <source>
        <strain evidence="8">cv. Fuchu</strain>
    </source>
</reference>
<dbReference type="EMBL" id="BJWL01000029">
    <property type="protein sequence ID" value="GFZ21837.1"/>
    <property type="molecule type" value="Genomic_DNA"/>
</dbReference>
<keyword evidence="3" id="KW-0963">Cytoplasm</keyword>
<dbReference type="Pfam" id="PF00462">
    <property type="entry name" value="Glutaredoxin"/>
    <property type="match status" value="1"/>
</dbReference>
<accession>A0A7J0HFE1</accession>
<comment type="subcellular location">
    <subcellularLocation>
        <location evidence="1">Cytoplasm</location>
    </subcellularLocation>
</comment>
<dbReference type="Proteomes" id="UP000585474">
    <property type="component" value="Unassembled WGS sequence"/>
</dbReference>
<keyword evidence="4" id="KW-0676">Redox-active center</keyword>
<keyword evidence="8" id="KW-1185">Reference proteome</keyword>
<comment type="similarity">
    <text evidence="2">Belongs to the glutaredoxin family. CC-type subfamily.</text>
</comment>
<dbReference type="SUPFAM" id="SSF52833">
    <property type="entry name" value="Thioredoxin-like"/>
    <property type="match status" value="1"/>
</dbReference>
<feature type="domain" description="Glutaredoxin" evidence="6">
    <location>
        <begin position="50"/>
        <end position="98"/>
    </location>
</feature>
<comment type="caution">
    <text evidence="7">The sequence shown here is derived from an EMBL/GenBank/DDBJ whole genome shotgun (WGS) entry which is preliminary data.</text>
</comment>
<dbReference type="Gene3D" id="3.40.30.10">
    <property type="entry name" value="Glutaredoxin"/>
    <property type="match status" value="1"/>
</dbReference>
<evidence type="ECO:0000256" key="5">
    <source>
        <dbReference type="SAM" id="Phobius"/>
    </source>
</evidence>
<gene>
    <name evidence="7" type="ORF">Acr_29g0009990</name>
</gene>
<dbReference type="OrthoDB" id="418495at2759"/>
<keyword evidence="5" id="KW-1133">Transmembrane helix</keyword>
<dbReference type="InterPro" id="IPR011905">
    <property type="entry name" value="GlrX-like_pln_2"/>
</dbReference>
<dbReference type="InterPro" id="IPR036249">
    <property type="entry name" value="Thioredoxin-like_sf"/>
</dbReference>